<dbReference type="SUPFAM" id="SSF55315">
    <property type="entry name" value="L30e-like"/>
    <property type="match status" value="1"/>
</dbReference>
<dbReference type="Gene3D" id="3.30.1330.30">
    <property type="match status" value="1"/>
</dbReference>
<dbReference type="InterPro" id="IPR029064">
    <property type="entry name" value="Ribosomal_eL30-like_sf"/>
</dbReference>
<dbReference type="AlphaFoldDB" id="A0AAV1K3K6"/>
<protein>
    <recommendedName>
        <fullName evidence="3">Ribosomal protein L7Ae/L30e/S12e/Gadd45 domain-containing protein</fullName>
    </recommendedName>
</protein>
<dbReference type="EMBL" id="CAVLEF010000280">
    <property type="protein sequence ID" value="CAK1555711.1"/>
    <property type="molecule type" value="Genomic_DNA"/>
</dbReference>
<comment type="caution">
    <text evidence="1">The sequence shown here is derived from an EMBL/GenBank/DDBJ whole genome shotgun (WGS) entry which is preliminary data.</text>
</comment>
<evidence type="ECO:0000313" key="2">
    <source>
        <dbReference type="Proteomes" id="UP001497472"/>
    </source>
</evidence>
<keyword evidence="2" id="KW-1185">Reference proteome</keyword>
<sequence length="284" mass="32412">MEKVTASKIKKPMSKTKLKKTIKNVVCRPDPLNWLIASDEEACEVIQVLRKYSVVIPKFKKPHWNDIKCIPKEKRTKPPPIQKVEGLLFGLSECQDSIQESSCSGILIEATVNPKLLVEPIIDLCCTKSIPYLCMKDLRKTTAEAFGIPTSCLGLKNDCILDIQLVIQNIYKKHEIIHKSLPLANESTYNEEIPMDTVEPCNAVSISKEMCKENQCITYLYRSSKKERVFIPNGTQNQNATNKFSGQNFIKFEEDNKNMNKKAYKNMILKRVTSNPKRVKLKES</sequence>
<gene>
    <name evidence="1" type="ORF">LNINA_LOCUS14506</name>
</gene>
<reference evidence="1 2" key="1">
    <citation type="submission" date="2023-11" db="EMBL/GenBank/DDBJ databases">
        <authorList>
            <person name="Okamura Y."/>
        </authorList>
    </citation>
    <scope>NUCLEOTIDE SEQUENCE [LARGE SCALE GENOMIC DNA]</scope>
</reference>
<evidence type="ECO:0008006" key="3">
    <source>
        <dbReference type="Google" id="ProtNLM"/>
    </source>
</evidence>
<accession>A0AAV1K3K6</accession>
<organism evidence="1 2">
    <name type="scientific">Leptosia nina</name>
    <dbReference type="NCBI Taxonomy" id="320188"/>
    <lineage>
        <taxon>Eukaryota</taxon>
        <taxon>Metazoa</taxon>
        <taxon>Ecdysozoa</taxon>
        <taxon>Arthropoda</taxon>
        <taxon>Hexapoda</taxon>
        <taxon>Insecta</taxon>
        <taxon>Pterygota</taxon>
        <taxon>Neoptera</taxon>
        <taxon>Endopterygota</taxon>
        <taxon>Lepidoptera</taxon>
        <taxon>Glossata</taxon>
        <taxon>Ditrysia</taxon>
        <taxon>Papilionoidea</taxon>
        <taxon>Pieridae</taxon>
        <taxon>Pierinae</taxon>
        <taxon>Leptosia</taxon>
    </lineage>
</organism>
<name>A0AAV1K3K6_9NEOP</name>
<proteinExistence type="predicted"/>
<dbReference type="Proteomes" id="UP001497472">
    <property type="component" value="Unassembled WGS sequence"/>
</dbReference>
<evidence type="ECO:0000313" key="1">
    <source>
        <dbReference type="EMBL" id="CAK1555711.1"/>
    </source>
</evidence>